<reference evidence="4 5" key="1">
    <citation type="journal article" date="2024" name="IMA Fungus">
        <title>IMA Genome - F19 : A genome assembly and annotation guide to empower mycologists, including annotated draft genome sequences of Ceratocystis pirilliformis, Diaporthe australafricana, Fusarium ophioides, Paecilomyces lecythidis, and Sporothrix stenoceras.</title>
        <authorList>
            <person name="Aylward J."/>
            <person name="Wilson A.M."/>
            <person name="Visagie C.M."/>
            <person name="Spraker J."/>
            <person name="Barnes I."/>
            <person name="Buitendag C."/>
            <person name="Ceriani C."/>
            <person name="Del Mar Angel L."/>
            <person name="du Plessis D."/>
            <person name="Fuchs T."/>
            <person name="Gasser K."/>
            <person name="Kramer D."/>
            <person name="Li W."/>
            <person name="Munsamy K."/>
            <person name="Piso A."/>
            <person name="Price J.L."/>
            <person name="Sonnekus B."/>
            <person name="Thomas C."/>
            <person name="van der Nest A."/>
            <person name="van Dijk A."/>
            <person name="van Heerden A."/>
            <person name="van Vuuren N."/>
            <person name="Yilmaz N."/>
            <person name="Duong T.A."/>
            <person name="van der Merwe N.A."/>
            <person name="Wingfield M.J."/>
            <person name="Wingfield B.D."/>
        </authorList>
    </citation>
    <scope>NUCLEOTIDE SEQUENCE [LARGE SCALE GENOMIC DNA]</scope>
    <source>
        <strain evidence="4 5">CMW 18300</strain>
    </source>
</reference>
<organism evidence="4 5">
    <name type="scientific">Diaporthe australafricana</name>
    <dbReference type="NCBI Taxonomy" id="127596"/>
    <lineage>
        <taxon>Eukaryota</taxon>
        <taxon>Fungi</taxon>
        <taxon>Dikarya</taxon>
        <taxon>Ascomycota</taxon>
        <taxon>Pezizomycotina</taxon>
        <taxon>Sordariomycetes</taxon>
        <taxon>Sordariomycetidae</taxon>
        <taxon>Diaporthales</taxon>
        <taxon>Diaporthaceae</taxon>
        <taxon>Diaporthe</taxon>
    </lineage>
</organism>
<evidence type="ECO:0000313" key="5">
    <source>
        <dbReference type="Proteomes" id="UP001583177"/>
    </source>
</evidence>
<dbReference type="PANTHER" id="PTHR10039:SF5">
    <property type="entry name" value="NACHT DOMAIN-CONTAINING PROTEIN"/>
    <property type="match status" value="1"/>
</dbReference>
<dbReference type="Proteomes" id="UP001583177">
    <property type="component" value="Unassembled WGS sequence"/>
</dbReference>
<comment type="caution">
    <text evidence="4">The sequence shown here is derived from an EMBL/GenBank/DDBJ whole genome shotgun (WGS) entry which is preliminary data.</text>
</comment>
<feature type="domain" description="Nephrocystin 3-like N-terminal" evidence="3">
    <location>
        <begin position="123"/>
        <end position="306"/>
    </location>
</feature>
<dbReference type="SUPFAM" id="SSF52540">
    <property type="entry name" value="P-loop containing nucleoside triphosphate hydrolases"/>
    <property type="match status" value="1"/>
</dbReference>
<evidence type="ECO:0000256" key="1">
    <source>
        <dbReference type="ARBA" id="ARBA00022737"/>
    </source>
</evidence>
<dbReference type="InterPro" id="IPR027417">
    <property type="entry name" value="P-loop_NTPase"/>
</dbReference>
<feature type="compositionally biased region" description="Basic residues" evidence="2">
    <location>
        <begin position="1"/>
        <end position="11"/>
    </location>
</feature>
<protein>
    <recommendedName>
        <fullName evidence="3">Nephrocystin 3-like N-terminal domain-containing protein</fullName>
    </recommendedName>
</protein>
<sequence length="316" mass="35960">MENHAGQKRQRGLSDANTALETGNRLKRVQRPSAQPASSVGHATATGSARMLNGNVLGDNIHGNVCTTINNFHPGTHESSELAGASTSSEIISASERNELVEQLRFSQLDARLTNLRKAQSRTCKWIMQRKDYKEWLESDKLNGYDGLFWIKGNPGTGKSITMKFLYQALQNQLRNAKMKDKLKDKLVISFFFNARGNEFEKSTLGLYRSLLFNLFQLEPNLQDALDRCQRSGYHHILESGWQLQMLREVFEDAVALLQAQGKQLYCYIDALDECPEDDVQDMISYFEDLVKSTDSRHLRVCFSSRHYPQISIKTK</sequence>
<accession>A0ABR3WJW3</accession>
<dbReference type="EMBL" id="JAWRVE010000073">
    <property type="protein sequence ID" value="KAL1863896.1"/>
    <property type="molecule type" value="Genomic_DNA"/>
</dbReference>
<evidence type="ECO:0000259" key="3">
    <source>
        <dbReference type="Pfam" id="PF24883"/>
    </source>
</evidence>
<evidence type="ECO:0000256" key="2">
    <source>
        <dbReference type="SAM" id="MobiDB-lite"/>
    </source>
</evidence>
<keyword evidence="1" id="KW-0677">Repeat</keyword>
<proteinExistence type="predicted"/>
<keyword evidence="5" id="KW-1185">Reference proteome</keyword>
<dbReference type="Gene3D" id="3.40.50.300">
    <property type="entry name" value="P-loop containing nucleotide triphosphate hydrolases"/>
    <property type="match status" value="1"/>
</dbReference>
<dbReference type="PANTHER" id="PTHR10039">
    <property type="entry name" value="AMELOGENIN"/>
    <property type="match status" value="1"/>
</dbReference>
<evidence type="ECO:0000313" key="4">
    <source>
        <dbReference type="EMBL" id="KAL1863896.1"/>
    </source>
</evidence>
<name>A0ABR3WJW3_9PEZI</name>
<gene>
    <name evidence="4" type="ORF">Daus18300_008045</name>
</gene>
<dbReference type="Pfam" id="PF24883">
    <property type="entry name" value="NPHP3_N"/>
    <property type="match status" value="1"/>
</dbReference>
<dbReference type="InterPro" id="IPR056884">
    <property type="entry name" value="NPHP3-like_N"/>
</dbReference>
<feature type="region of interest" description="Disordered" evidence="2">
    <location>
        <begin position="1"/>
        <end position="44"/>
    </location>
</feature>